<evidence type="ECO:0000259" key="2">
    <source>
        <dbReference type="Pfam" id="PF00534"/>
    </source>
</evidence>
<dbReference type="HOGENOM" id="CLU_009583_27_6_6"/>
<dbReference type="Pfam" id="PF13439">
    <property type="entry name" value="Glyco_transf_4"/>
    <property type="match status" value="1"/>
</dbReference>
<reference evidence="4 5" key="1">
    <citation type="journal article" date="2012" name="J. Bacteriol.">
        <title>Complete genome sequences of Methylophaga sp. strain JAM1 and Methylophaga sp. strain JAM7.</title>
        <authorList>
            <person name="Villeneuve C."/>
            <person name="Martineau C."/>
            <person name="Mauffrey F."/>
            <person name="Villemur R."/>
        </authorList>
    </citation>
    <scope>NUCLEOTIDE SEQUENCE [LARGE SCALE GENOMIC DNA]</scope>
    <source>
        <strain evidence="4 5">JAM7</strain>
    </source>
</reference>
<dbReference type="eggNOG" id="COG0438">
    <property type="taxonomic scope" value="Bacteria"/>
</dbReference>
<dbReference type="SUPFAM" id="SSF53756">
    <property type="entry name" value="UDP-Glycosyltransferase/glycogen phosphorylase"/>
    <property type="match status" value="1"/>
</dbReference>
<dbReference type="GO" id="GO:0009103">
    <property type="term" value="P:lipopolysaccharide biosynthetic process"/>
    <property type="evidence" value="ECO:0007669"/>
    <property type="project" value="TreeGrafter"/>
</dbReference>
<dbReference type="OrthoDB" id="9801609at2"/>
<feature type="domain" description="Glycosyltransferase subfamily 4-like N-terminal" evidence="3">
    <location>
        <begin position="100"/>
        <end position="184"/>
    </location>
</feature>
<evidence type="ECO:0000313" key="4">
    <source>
        <dbReference type="EMBL" id="AFJ03447.1"/>
    </source>
</evidence>
<evidence type="ECO:0000259" key="3">
    <source>
        <dbReference type="Pfam" id="PF13439"/>
    </source>
</evidence>
<dbReference type="Gene3D" id="3.40.50.2000">
    <property type="entry name" value="Glycogen Phosphorylase B"/>
    <property type="match status" value="2"/>
</dbReference>
<dbReference type="PATRIC" id="fig|754477.3.peg.2280"/>
<sequence length="384" mass="42578">MKLFFDVDVIRAPLTGIGRYALNLAQAFATHPEIASLHLVRQGKVLSPTALSAPVAQSRSVTTQLRQSLASSSLGPMLRSGQQRLADQRLWRQTRHQTGAVYHSPQYQLRRFHGPRVSTVHDLSFLRFPEFHLPARVNYWRDMVHQTAKQADHIITDSAFQKQEIMALLGVEASRITAIHLGVSPFFQPVTGPQQQTELAAFGLTAGGFNLMVGTLEPRKNHQRVIQSFMNLPLSMRQAFPLVITGDPGWLSADVQKQIQRGRQQGVIRYTGYVDEVALRALYSGCRLFLYPSLYEGFGLPVLEAMACGALVMTSQHSAMAEFADGAAILVDPQETDAITTAWSDLLLDETAGLSLRAQARQRAAQLTWQQCADATCKVYHQLG</sequence>
<dbReference type="RefSeq" id="WP_014704866.1">
    <property type="nucleotide sequence ID" value="NC_017856.1"/>
</dbReference>
<dbReference type="InterPro" id="IPR028098">
    <property type="entry name" value="Glyco_trans_4-like_N"/>
</dbReference>
<gene>
    <name evidence="4" type="ordered locus">Q7C_2313</name>
</gene>
<dbReference type="KEGG" id="mec:Q7C_2313"/>
<name>I1YKK4_METFJ</name>
<evidence type="ECO:0000313" key="5">
    <source>
        <dbReference type="Proteomes" id="UP000009145"/>
    </source>
</evidence>
<keyword evidence="5" id="KW-1185">Reference proteome</keyword>
<evidence type="ECO:0000256" key="1">
    <source>
        <dbReference type="ARBA" id="ARBA00022679"/>
    </source>
</evidence>
<dbReference type="PANTHER" id="PTHR46401">
    <property type="entry name" value="GLYCOSYLTRANSFERASE WBBK-RELATED"/>
    <property type="match status" value="1"/>
</dbReference>
<organism evidence="4 5">
    <name type="scientific">Methylophaga frappieri (strain ATCC BAA-2434 / DSM 25690 / JAM7)</name>
    <dbReference type="NCBI Taxonomy" id="754477"/>
    <lineage>
        <taxon>Bacteria</taxon>
        <taxon>Pseudomonadati</taxon>
        <taxon>Pseudomonadota</taxon>
        <taxon>Gammaproteobacteria</taxon>
        <taxon>Thiotrichales</taxon>
        <taxon>Piscirickettsiaceae</taxon>
        <taxon>Methylophaga</taxon>
    </lineage>
</organism>
<protein>
    <submittedName>
        <fullName evidence="4">Glycosyl transferase, group 1 family protein, putative</fullName>
    </submittedName>
</protein>
<keyword evidence="1 4" id="KW-0808">Transferase</keyword>
<dbReference type="AlphaFoldDB" id="I1YKK4"/>
<feature type="domain" description="Glycosyl transferase family 1" evidence="2">
    <location>
        <begin position="211"/>
        <end position="364"/>
    </location>
</feature>
<dbReference type="Proteomes" id="UP000009145">
    <property type="component" value="Chromosome"/>
</dbReference>
<dbReference type="STRING" id="754477.Q7C_2313"/>
<dbReference type="GO" id="GO:0016757">
    <property type="term" value="F:glycosyltransferase activity"/>
    <property type="evidence" value="ECO:0007669"/>
    <property type="project" value="InterPro"/>
</dbReference>
<dbReference type="EMBL" id="CP003380">
    <property type="protein sequence ID" value="AFJ03447.1"/>
    <property type="molecule type" value="Genomic_DNA"/>
</dbReference>
<dbReference type="Pfam" id="PF00534">
    <property type="entry name" value="Glycos_transf_1"/>
    <property type="match status" value="1"/>
</dbReference>
<dbReference type="PANTHER" id="PTHR46401:SF2">
    <property type="entry name" value="GLYCOSYLTRANSFERASE WBBK-RELATED"/>
    <property type="match status" value="1"/>
</dbReference>
<proteinExistence type="predicted"/>
<dbReference type="InterPro" id="IPR001296">
    <property type="entry name" value="Glyco_trans_1"/>
</dbReference>
<dbReference type="CDD" id="cd03809">
    <property type="entry name" value="GT4_MtfB-like"/>
    <property type="match status" value="1"/>
</dbReference>
<accession>I1YKK4</accession>